<organism evidence="1">
    <name type="scientific">Manihot esculenta</name>
    <name type="common">Cassava</name>
    <name type="synonym">Jatropha manihot</name>
    <dbReference type="NCBI Taxonomy" id="3983"/>
    <lineage>
        <taxon>Eukaryota</taxon>
        <taxon>Viridiplantae</taxon>
        <taxon>Streptophyta</taxon>
        <taxon>Embryophyta</taxon>
        <taxon>Tracheophyta</taxon>
        <taxon>Spermatophyta</taxon>
        <taxon>Magnoliopsida</taxon>
        <taxon>eudicotyledons</taxon>
        <taxon>Gunneridae</taxon>
        <taxon>Pentapetalae</taxon>
        <taxon>rosids</taxon>
        <taxon>fabids</taxon>
        <taxon>Malpighiales</taxon>
        <taxon>Euphorbiaceae</taxon>
        <taxon>Crotonoideae</taxon>
        <taxon>Manihoteae</taxon>
        <taxon>Manihot</taxon>
    </lineage>
</organism>
<evidence type="ECO:0000313" key="1">
    <source>
        <dbReference type="EMBL" id="OAY44649.1"/>
    </source>
</evidence>
<protein>
    <submittedName>
        <fullName evidence="1">Uncharacterized protein</fullName>
    </submittedName>
</protein>
<dbReference type="AlphaFoldDB" id="A0A2C9VH19"/>
<sequence>MASNFAHVYQYQWIPSLDPTQIPSVATGRIYMAELDLVVWVVKTSSESLRRLGE</sequence>
<reference evidence="1" key="1">
    <citation type="submission" date="2016-02" db="EMBL/GenBank/DDBJ databases">
        <title>WGS assembly of Manihot esculenta.</title>
        <authorList>
            <person name="Bredeson J.V."/>
            <person name="Prochnik S.E."/>
            <person name="Lyons J.B."/>
            <person name="Schmutz J."/>
            <person name="Grimwood J."/>
            <person name="Vrebalov J."/>
            <person name="Bart R.S."/>
            <person name="Amuge T."/>
            <person name="Ferguson M.E."/>
            <person name="Green R."/>
            <person name="Putnam N."/>
            <person name="Stites J."/>
            <person name="Rounsley S."/>
            <person name="Rokhsar D.S."/>
        </authorList>
    </citation>
    <scope>NUCLEOTIDE SEQUENCE [LARGE SCALE GENOMIC DNA]</scope>
    <source>
        <tissue evidence="1">Leaf</tissue>
    </source>
</reference>
<name>A0A2C9VH19_MANES</name>
<accession>A0A2C9VH19</accession>
<proteinExistence type="predicted"/>
<gene>
    <name evidence="1" type="ORF">MANES_08G168600</name>
</gene>
<dbReference type="EMBL" id="CM004394">
    <property type="protein sequence ID" value="OAY44649.1"/>
    <property type="molecule type" value="Genomic_DNA"/>
</dbReference>